<dbReference type="PANTHER" id="PTHR45586:SF1">
    <property type="entry name" value="LIPOPOLYSACCHARIDE ASSEMBLY PROTEIN B"/>
    <property type="match status" value="1"/>
</dbReference>
<keyword evidence="8" id="KW-1185">Reference proteome</keyword>
<dbReference type="CDD" id="cd00118">
    <property type="entry name" value="LysM"/>
    <property type="match status" value="1"/>
</dbReference>
<dbReference type="SMART" id="SM00028">
    <property type="entry name" value="TPR"/>
    <property type="match status" value="5"/>
</dbReference>
<dbReference type="NCBIfam" id="TIGR02521">
    <property type="entry name" value="type_IV_pilW"/>
    <property type="match status" value="1"/>
</dbReference>
<dbReference type="InterPro" id="IPR011990">
    <property type="entry name" value="TPR-like_helical_dom_sf"/>
</dbReference>
<dbReference type="PANTHER" id="PTHR45586">
    <property type="entry name" value="TPR REPEAT-CONTAINING PROTEIN PA4667"/>
    <property type="match status" value="1"/>
</dbReference>
<evidence type="ECO:0000313" key="7">
    <source>
        <dbReference type="EMBL" id="TLU66764.1"/>
    </source>
</evidence>
<feature type="region of interest" description="Disordered" evidence="4">
    <location>
        <begin position="288"/>
        <end position="416"/>
    </location>
</feature>
<dbReference type="InterPro" id="IPR019734">
    <property type="entry name" value="TPR_rpt"/>
</dbReference>
<dbReference type="SUPFAM" id="SSF54106">
    <property type="entry name" value="LysM domain"/>
    <property type="match status" value="1"/>
</dbReference>
<evidence type="ECO:0000256" key="4">
    <source>
        <dbReference type="SAM" id="MobiDB-lite"/>
    </source>
</evidence>
<feature type="compositionally biased region" description="Polar residues" evidence="4">
    <location>
        <begin position="386"/>
        <end position="396"/>
    </location>
</feature>
<dbReference type="InterPro" id="IPR018392">
    <property type="entry name" value="LysM"/>
</dbReference>
<feature type="signal peptide" evidence="5">
    <location>
        <begin position="1"/>
        <end position="30"/>
    </location>
</feature>
<dbReference type="Gene3D" id="3.10.350.10">
    <property type="entry name" value="LysM domain"/>
    <property type="match status" value="1"/>
</dbReference>
<dbReference type="SUPFAM" id="SSF48452">
    <property type="entry name" value="TPR-like"/>
    <property type="match status" value="1"/>
</dbReference>
<feature type="repeat" description="TPR" evidence="3">
    <location>
        <begin position="80"/>
        <end position="113"/>
    </location>
</feature>
<dbReference type="Pfam" id="PF13424">
    <property type="entry name" value="TPR_12"/>
    <property type="match status" value="1"/>
</dbReference>
<sequence length="469" mass="51827">MQKSVKIFSMIALGLIAAIGTSGCVTQNYAEEKPVVDRAVNDKQKAKTRISLALSYLNMGNMAQAKFNLERAKDYAPKSVEVYSAFAHYFEVVGENEQAEEAYRKALDIDDNDADTLNNFGVFLCRQERVNEAENYFKAAIRVPSYLRVAQTYENIALCHLKIDNFTKAEHALERSLAHNPNRASGLQQLAQFNYAKGDYDQAAMYLSRFELATRRFTPQAMALAFKIQNNMGNADIAENYAKMLINMFPESDEALQYLDNGLVRIDEDKLADRYHQFILAKSKPISSPTLTAKSSSTRKAADKPKNTPTLKSQPTAKSGSDVDRQSVKNAPTVVAAVITPATKPTRLPKPEPVAKADKQTTAKDPATKAQPMTVASVTVVDPSASKPQAKSTITPQPKVKTPKPATPQPKVTTANTANGPVHVVVKGDNLYRISLKYNITISTLRRWNDLVDENIEVGQALRLSRPKK</sequence>
<feature type="repeat" description="TPR" evidence="3">
    <location>
        <begin position="150"/>
        <end position="183"/>
    </location>
</feature>
<dbReference type="AlphaFoldDB" id="A0A5R9IMI0"/>
<organism evidence="7 8">
    <name type="scientific">Thalassotalea litorea</name>
    <dbReference type="NCBI Taxonomy" id="2020715"/>
    <lineage>
        <taxon>Bacteria</taxon>
        <taxon>Pseudomonadati</taxon>
        <taxon>Pseudomonadota</taxon>
        <taxon>Gammaproteobacteria</taxon>
        <taxon>Alteromonadales</taxon>
        <taxon>Colwelliaceae</taxon>
        <taxon>Thalassotalea</taxon>
    </lineage>
</organism>
<dbReference type="Proteomes" id="UP000307790">
    <property type="component" value="Unassembled WGS sequence"/>
</dbReference>
<reference evidence="7 8" key="1">
    <citation type="submission" date="2019-05" db="EMBL/GenBank/DDBJ databases">
        <title>Genome sequences of Thalassotalea litorea 1K03283.</title>
        <authorList>
            <person name="Zhang D."/>
        </authorList>
    </citation>
    <scope>NUCLEOTIDE SEQUENCE [LARGE SCALE GENOMIC DNA]</scope>
    <source>
        <strain evidence="7 8">MCCC 1K03283</strain>
    </source>
</reference>
<gene>
    <name evidence="7" type="primary">pilW</name>
    <name evidence="7" type="ORF">FE810_04445</name>
</gene>
<dbReference type="InterPro" id="IPR051012">
    <property type="entry name" value="CellSynth/LPSAsmb/PSIAsmb"/>
</dbReference>
<dbReference type="SUPFAM" id="SSF81901">
    <property type="entry name" value="HCP-like"/>
    <property type="match status" value="1"/>
</dbReference>
<evidence type="ECO:0000256" key="5">
    <source>
        <dbReference type="SAM" id="SignalP"/>
    </source>
</evidence>
<dbReference type="InterPro" id="IPR013360">
    <property type="entry name" value="Pilus_4_PilW"/>
</dbReference>
<dbReference type="RefSeq" id="WP_138318829.1">
    <property type="nucleotide sequence ID" value="NZ_VCBC01000004.1"/>
</dbReference>
<feature type="compositionally biased region" description="Polar residues" evidence="4">
    <location>
        <begin position="288"/>
        <end position="299"/>
    </location>
</feature>
<evidence type="ECO:0000256" key="3">
    <source>
        <dbReference type="PROSITE-ProRule" id="PRU00339"/>
    </source>
</evidence>
<feature type="compositionally biased region" description="Low complexity" evidence="4">
    <location>
        <begin position="331"/>
        <end position="346"/>
    </location>
</feature>
<dbReference type="Pfam" id="PF13181">
    <property type="entry name" value="TPR_8"/>
    <property type="match status" value="2"/>
</dbReference>
<dbReference type="Pfam" id="PF01476">
    <property type="entry name" value="LysM"/>
    <property type="match status" value="1"/>
</dbReference>
<feature type="compositionally biased region" description="Basic and acidic residues" evidence="4">
    <location>
        <begin position="349"/>
        <end position="362"/>
    </location>
</feature>
<accession>A0A5R9IMI0</accession>
<feature type="compositionally biased region" description="Polar residues" evidence="4">
    <location>
        <begin position="307"/>
        <end position="319"/>
    </location>
</feature>
<keyword evidence="1" id="KW-0677">Repeat</keyword>
<evidence type="ECO:0000259" key="6">
    <source>
        <dbReference type="PROSITE" id="PS51782"/>
    </source>
</evidence>
<dbReference type="EMBL" id="VCBC01000004">
    <property type="protein sequence ID" value="TLU66764.1"/>
    <property type="molecule type" value="Genomic_DNA"/>
</dbReference>
<evidence type="ECO:0000313" key="8">
    <source>
        <dbReference type="Proteomes" id="UP000307790"/>
    </source>
</evidence>
<comment type="caution">
    <text evidence="7">The sequence shown here is derived from an EMBL/GenBank/DDBJ whole genome shotgun (WGS) entry which is preliminary data.</text>
</comment>
<dbReference type="PROSITE" id="PS50005">
    <property type="entry name" value="TPR"/>
    <property type="match status" value="2"/>
</dbReference>
<evidence type="ECO:0000256" key="2">
    <source>
        <dbReference type="ARBA" id="ARBA00022803"/>
    </source>
</evidence>
<dbReference type="OrthoDB" id="9814042at2"/>
<feature type="domain" description="LysM" evidence="6">
    <location>
        <begin position="421"/>
        <end position="464"/>
    </location>
</feature>
<proteinExistence type="predicted"/>
<dbReference type="SMART" id="SM00257">
    <property type="entry name" value="LysM"/>
    <property type="match status" value="1"/>
</dbReference>
<dbReference type="PROSITE" id="PS51257">
    <property type="entry name" value="PROKAR_LIPOPROTEIN"/>
    <property type="match status" value="1"/>
</dbReference>
<dbReference type="Gene3D" id="1.25.40.10">
    <property type="entry name" value="Tetratricopeptide repeat domain"/>
    <property type="match status" value="1"/>
</dbReference>
<protein>
    <submittedName>
        <fullName evidence="7">Type IV pilus biogenesis/stability protein PilW</fullName>
    </submittedName>
</protein>
<evidence type="ECO:0000256" key="1">
    <source>
        <dbReference type="ARBA" id="ARBA00022737"/>
    </source>
</evidence>
<feature type="chain" id="PRO_5024364094" evidence="5">
    <location>
        <begin position="31"/>
        <end position="469"/>
    </location>
</feature>
<name>A0A5R9IMI0_9GAMM</name>
<keyword evidence="2 3" id="KW-0802">TPR repeat</keyword>
<dbReference type="InterPro" id="IPR036779">
    <property type="entry name" value="LysM_dom_sf"/>
</dbReference>
<keyword evidence="5" id="KW-0732">Signal</keyword>
<dbReference type="PROSITE" id="PS51782">
    <property type="entry name" value="LYSM"/>
    <property type="match status" value="1"/>
</dbReference>